<keyword evidence="1" id="KW-0472">Membrane</keyword>
<reference evidence="3" key="1">
    <citation type="submission" date="2017-04" db="EMBL/GenBank/DDBJ databases">
        <title>Plasmodium gonderi genome.</title>
        <authorList>
            <person name="Arisue N."/>
            <person name="Honma H."/>
            <person name="Kawai S."/>
            <person name="Tougan T."/>
            <person name="Tanabe K."/>
            <person name="Horii T."/>
        </authorList>
    </citation>
    <scope>NUCLEOTIDE SEQUENCE [LARGE SCALE GENOMIC DNA]</scope>
    <source>
        <strain evidence="3">ATCC 30045</strain>
    </source>
</reference>
<feature type="transmembrane region" description="Helical" evidence="1">
    <location>
        <begin position="150"/>
        <end position="181"/>
    </location>
</feature>
<dbReference type="OrthoDB" id="376432at2759"/>
<dbReference type="EMBL" id="BDQF01000007">
    <property type="protein sequence ID" value="GAW80072.1"/>
    <property type="molecule type" value="Genomic_DNA"/>
</dbReference>
<evidence type="ECO:0000313" key="3">
    <source>
        <dbReference type="Proteomes" id="UP000195521"/>
    </source>
</evidence>
<accession>A0A1Y1JH39</accession>
<evidence type="ECO:0000256" key="1">
    <source>
        <dbReference type="SAM" id="Phobius"/>
    </source>
</evidence>
<dbReference type="RefSeq" id="XP_028542661.1">
    <property type="nucleotide sequence ID" value="XM_028686860.1"/>
</dbReference>
<dbReference type="Proteomes" id="UP000195521">
    <property type="component" value="Unassembled WGS sequence"/>
</dbReference>
<sequence length="227" mass="26828">MHLYTDIIFPKISKTFNKNFAKKAFCSSPKFYKNEEYRNVFKCLSNFENLNLFYLHPKHNRLWTHKNSFSEQIIIDSIRKAQSELDRGSLYSLQESVNIYYKYLNEEKKVKFQKAIDELNVLLIAKSNLRKEKIQILTENNSKGYKDKEILGLFITGFFFAIASVTHSLFYLVSVYGLYILHKASKENNNMIYVEQKLNENKNKLLINKKSIQTILTTLEHDLTKIK</sequence>
<keyword evidence="3" id="KW-1185">Reference proteome</keyword>
<gene>
    <name evidence="2" type="ORF">PGO_062170</name>
</gene>
<keyword evidence="1" id="KW-1133">Transmembrane helix</keyword>
<protein>
    <submittedName>
        <fullName evidence="2">Uncharacterized protein</fullName>
    </submittedName>
</protein>
<comment type="caution">
    <text evidence="2">The sequence shown here is derived from an EMBL/GenBank/DDBJ whole genome shotgun (WGS) entry which is preliminary data.</text>
</comment>
<dbReference type="AlphaFoldDB" id="A0A1Y1JH39"/>
<name>A0A1Y1JH39_PLAGO</name>
<dbReference type="OMA" id="NCNCLNE"/>
<evidence type="ECO:0000313" key="2">
    <source>
        <dbReference type="EMBL" id="GAW80072.1"/>
    </source>
</evidence>
<proteinExistence type="predicted"/>
<dbReference type="GeneID" id="39746784"/>
<keyword evidence="1" id="KW-0812">Transmembrane</keyword>
<organism evidence="2 3">
    <name type="scientific">Plasmodium gonderi</name>
    <dbReference type="NCBI Taxonomy" id="77519"/>
    <lineage>
        <taxon>Eukaryota</taxon>
        <taxon>Sar</taxon>
        <taxon>Alveolata</taxon>
        <taxon>Apicomplexa</taxon>
        <taxon>Aconoidasida</taxon>
        <taxon>Haemosporida</taxon>
        <taxon>Plasmodiidae</taxon>
        <taxon>Plasmodium</taxon>
        <taxon>Plasmodium (Plasmodium)</taxon>
    </lineage>
</organism>